<feature type="repeat" description="RCC1" evidence="2">
    <location>
        <begin position="6"/>
        <end position="58"/>
    </location>
</feature>
<evidence type="ECO:0000256" key="2">
    <source>
        <dbReference type="PROSITE-ProRule" id="PRU00235"/>
    </source>
</evidence>
<feature type="non-terminal residue" evidence="3">
    <location>
        <position position="333"/>
    </location>
</feature>
<dbReference type="InterPro" id="IPR009091">
    <property type="entry name" value="RCC1/BLIP-II"/>
</dbReference>
<keyword evidence="1" id="KW-0677">Repeat</keyword>
<dbReference type="PROSITE" id="PS00626">
    <property type="entry name" value="RCC1_2"/>
    <property type="match status" value="1"/>
</dbReference>
<feature type="non-terminal residue" evidence="3">
    <location>
        <position position="1"/>
    </location>
</feature>
<feature type="repeat" description="RCC1" evidence="2">
    <location>
        <begin position="59"/>
        <end position="110"/>
    </location>
</feature>
<organism evidence="3 4">
    <name type="scientific">Chaetorhynchus papuensis</name>
    <name type="common">pygmy drongo</name>
    <dbReference type="NCBI Taxonomy" id="254446"/>
    <lineage>
        <taxon>Eukaryota</taxon>
        <taxon>Metazoa</taxon>
        <taxon>Chordata</taxon>
        <taxon>Craniata</taxon>
        <taxon>Vertebrata</taxon>
        <taxon>Euteleostomi</taxon>
        <taxon>Archelosauria</taxon>
        <taxon>Archosauria</taxon>
        <taxon>Dinosauria</taxon>
        <taxon>Saurischia</taxon>
        <taxon>Theropoda</taxon>
        <taxon>Coelurosauria</taxon>
        <taxon>Aves</taxon>
        <taxon>Neognathae</taxon>
        <taxon>Neoaves</taxon>
        <taxon>Telluraves</taxon>
        <taxon>Australaves</taxon>
        <taxon>Passeriformes</taxon>
        <taxon>Rhipiduridae</taxon>
        <taxon>Chaetorhynchus</taxon>
    </lineage>
</organism>
<dbReference type="GO" id="GO:0016874">
    <property type="term" value="F:ligase activity"/>
    <property type="evidence" value="ECO:0007669"/>
    <property type="project" value="UniProtKB-KW"/>
</dbReference>
<dbReference type="EMBL" id="VWYX01001653">
    <property type="protein sequence ID" value="NXE00743.1"/>
    <property type="molecule type" value="Genomic_DNA"/>
</dbReference>
<keyword evidence="4" id="KW-1185">Reference proteome</keyword>
<dbReference type="Proteomes" id="UP000541605">
    <property type="component" value="Unassembled WGS sequence"/>
</dbReference>
<evidence type="ECO:0000256" key="1">
    <source>
        <dbReference type="ARBA" id="ARBA00022737"/>
    </source>
</evidence>
<reference evidence="3 4" key="1">
    <citation type="submission" date="2019-09" db="EMBL/GenBank/DDBJ databases">
        <title>Bird 10,000 Genomes (B10K) Project - Family phase.</title>
        <authorList>
            <person name="Zhang G."/>
        </authorList>
    </citation>
    <scope>NUCLEOTIDE SEQUENCE [LARGE SCALE GENOMIC DNA]</scope>
    <source>
        <strain evidence="3">B10K-CU-031-19</strain>
        <tissue evidence="3">Muscle</tissue>
    </source>
</reference>
<feature type="repeat" description="RCC1" evidence="2">
    <location>
        <begin position="111"/>
        <end position="152"/>
    </location>
</feature>
<evidence type="ECO:0000313" key="3">
    <source>
        <dbReference type="EMBL" id="NXE00743.1"/>
    </source>
</evidence>
<dbReference type="Pfam" id="PF00415">
    <property type="entry name" value="RCC1"/>
    <property type="match status" value="3"/>
</dbReference>
<dbReference type="InterPro" id="IPR051210">
    <property type="entry name" value="Ub_ligase/GEF_domain"/>
</dbReference>
<protein>
    <submittedName>
        <fullName evidence="3">HERC5 ligase</fullName>
    </submittedName>
</protein>
<sequence>CVCEGGELFTWGQNTHGQLGVQSQTTLSPEPQLVERLKGIPLAQIAAGGAHSITVSLSGAVYSWGKNSFGQLGLGDMKDRDCPSYVGALEHWKTVFISCGSNHTAVLSKEGLVCTFGAGGSGQLGHNSTRNELLPRLVAELWGARVSRIACGRWEGPVTCLLRQHTLVYVPSLDKFYFFGSGDEGQLEDESKPNQLIPLPINLPANTGKSWQSNDHCRRIQSIFVSSMEMNPICYNFHFVNVFMHFTQNSYLNGIATLEDKEVDAWISKSKRWKSIQKSIRLIFSSEACINGSFLDKRDKHFKTSKEVSGIDMSEVKRFYKKIRKNQSVYQEV</sequence>
<dbReference type="PANTHER" id="PTHR22870">
    <property type="entry name" value="REGULATOR OF CHROMOSOME CONDENSATION"/>
    <property type="match status" value="1"/>
</dbReference>
<dbReference type="InterPro" id="IPR000408">
    <property type="entry name" value="Reg_chr_condens"/>
</dbReference>
<dbReference type="PROSITE" id="PS50012">
    <property type="entry name" value="RCC1_3"/>
    <property type="match status" value="3"/>
</dbReference>
<dbReference type="SUPFAM" id="SSF50985">
    <property type="entry name" value="RCC1/BLIP-II"/>
    <property type="match status" value="1"/>
</dbReference>
<evidence type="ECO:0000313" key="4">
    <source>
        <dbReference type="Proteomes" id="UP000541605"/>
    </source>
</evidence>
<comment type="caution">
    <text evidence="3">The sequence shown here is derived from an EMBL/GenBank/DDBJ whole genome shotgun (WGS) entry which is preliminary data.</text>
</comment>
<name>A0A7K8J9D8_9PASS</name>
<dbReference type="PANTHER" id="PTHR22870:SF408">
    <property type="entry name" value="OS09G0560450 PROTEIN"/>
    <property type="match status" value="1"/>
</dbReference>
<dbReference type="PRINTS" id="PR00633">
    <property type="entry name" value="RCCNDNSATION"/>
</dbReference>
<dbReference type="AlphaFoldDB" id="A0A7K8J9D8"/>
<keyword evidence="3" id="KW-0436">Ligase</keyword>
<accession>A0A7K8J9D8</accession>
<proteinExistence type="predicted"/>
<dbReference type="Gene3D" id="2.130.10.30">
    <property type="entry name" value="Regulator of chromosome condensation 1/beta-lactamase-inhibitor protein II"/>
    <property type="match status" value="1"/>
</dbReference>
<gene>
    <name evidence="3" type="primary">Herc5</name>
    <name evidence="3" type="ORF">CHAPAP_R01239</name>
</gene>